<dbReference type="EMBL" id="JAAAJB010000610">
    <property type="protein sequence ID" value="KAG0253076.1"/>
    <property type="molecule type" value="Genomic_DNA"/>
</dbReference>
<feature type="chain" id="PRO_5040454615" description="RlpA-like protein double-psi beta-barrel domain-containing protein" evidence="2">
    <location>
        <begin position="22"/>
        <end position="142"/>
    </location>
</feature>
<dbReference type="InterPro" id="IPR036908">
    <property type="entry name" value="RlpA-like_sf"/>
</dbReference>
<dbReference type="SUPFAM" id="SSF50685">
    <property type="entry name" value="Barwin-like endoglucanases"/>
    <property type="match status" value="1"/>
</dbReference>
<dbReference type="OrthoDB" id="623670at2759"/>
<evidence type="ECO:0000313" key="4">
    <source>
        <dbReference type="Proteomes" id="UP000807716"/>
    </source>
</evidence>
<feature type="signal peptide" evidence="2">
    <location>
        <begin position="1"/>
        <end position="21"/>
    </location>
</feature>
<keyword evidence="1 2" id="KW-0732">Signal</keyword>
<protein>
    <recommendedName>
        <fullName evidence="5">RlpA-like protein double-psi beta-barrel domain-containing protein</fullName>
    </recommendedName>
</protein>
<dbReference type="Proteomes" id="UP000807716">
    <property type="component" value="Unassembled WGS sequence"/>
</dbReference>
<sequence>MFSKALFVSTLLAALALSASAAPVETRQDSSVYSTQTNTLSASSARTTWFSDKQGSCDIPFSQSELIVALNAEMMGDLQGPDSQCGRRMQVSYKGKTINCKVVDTCPSQYCVNGAIDLSEAAFKQLAGDLDIGVIQTTWKLL</sequence>
<dbReference type="PANTHER" id="PTHR31836:SF28">
    <property type="entry name" value="SRCR DOMAIN-CONTAINING PROTEIN-RELATED"/>
    <property type="match status" value="1"/>
</dbReference>
<name>A0A9P6PVQ4_9FUNG</name>
<evidence type="ECO:0000256" key="1">
    <source>
        <dbReference type="ARBA" id="ARBA00022729"/>
    </source>
</evidence>
<evidence type="ECO:0000256" key="2">
    <source>
        <dbReference type="SAM" id="SignalP"/>
    </source>
</evidence>
<organism evidence="3 4">
    <name type="scientific">Actinomortierella ambigua</name>
    <dbReference type="NCBI Taxonomy" id="1343610"/>
    <lineage>
        <taxon>Eukaryota</taxon>
        <taxon>Fungi</taxon>
        <taxon>Fungi incertae sedis</taxon>
        <taxon>Mucoromycota</taxon>
        <taxon>Mortierellomycotina</taxon>
        <taxon>Mortierellomycetes</taxon>
        <taxon>Mortierellales</taxon>
        <taxon>Mortierellaceae</taxon>
        <taxon>Actinomortierella</taxon>
    </lineage>
</organism>
<reference evidence="3" key="1">
    <citation type="journal article" date="2020" name="Fungal Divers.">
        <title>Resolving the Mortierellaceae phylogeny through synthesis of multi-gene phylogenetics and phylogenomics.</title>
        <authorList>
            <person name="Vandepol N."/>
            <person name="Liber J."/>
            <person name="Desiro A."/>
            <person name="Na H."/>
            <person name="Kennedy M."/>
            <person name="Barry K."/>
            <person name="Grigoriev I.V."/>
            <person name="Miller A.N."/>
            <person name="O'Donnell K."/>
            <person name="Stajich J.E."/>
            <person name="Bonito G."/>
        </authorList>
    </citation>
    <scope>NUCLEOTIDE SEQUENCE</scope>
    <source>
        <strain evidence="3">BC1065</strain>
    </source>
</reference>
<dbReference type="Gene3D" id="2.40.40.10">
    <property type="entry name" value="RlpA-like domain"/>
    <property type="match status" value="1"/>
</dbReference>
<evidence type="ECO:0000313" key="3">
    <source>
        <dbReference type="EMBL" id="KAG0253076.1"/>
    </source>
</evidence>
<gene>
    <name evidence="3" type="ORF">DFQ27_007687</name>
</gene>
<dbReference type="CDD" id="cd22191">
    <property type="entry name" value="DPBB_RlpA_EXP_N-like"/>
    <property type="match status" value="1"/>
</dbReference>
<keyword evidence="4" id="KW-1185">Reference proteome</keyword>
<dbReference type="AlphaFoldDB" id="A0A9P6PVQ4"/>
<dbReference type="InterPro" id="IPR051477">
    <property type="entry name" value="Expansin_CellWall"/>
</dbReference>
<comment type="caution">
    <text evidence="3">The sequence shown here is derived from an EMBL/GenBank/DDBJ whole genome shotgun (WGS) entry which is preliminary data.</text>
</comment>
<proteinExistence type="predicted"/>
<evidence type="ECO:0008006" key="5">
    <source>
        <dbReference type="Google" id="ProtNLM"/>
    </source>
</evidence>
<dbReference type="PANTHER" id="PTHR31836">
    <property type="match status" value="1"/>
</dbReference>
<accession>A0A9P6PVQ4</accession>